<dbReference type="RefSeq" id="WP_058314061.1">
    <property type="nucleotide sequence ID" value="NZ_CYTO01000024.1"/>
</dbReference>
<sequence>MRYQPFVIVNVDEELDLLAKRYGAAGGVGIDLLNLLGAQADGLVEGLPRPVRDRLEGATETALGQAMKAAHGSRRLVGPGQPAWLQNAIATSMGAAGGIGGVGTALAEIPLTTTVLLRTIQDVAEELDFDPTSENVQFDCIQVFAAAGPLSHDDNADLGFLGARMALSSGGMQRLMTWVAPRLAAVFGQKLAAQAVPVLGAAAGAATNYAFITYYREMAHVHFGLRRLAIDADIDHPELLERFRDVALLDKPK</sequence>
<gene>
    <name evidence="1" type="ORF">TA5114_00850</name>
</gene>
<protein>
    <submittedName>
        <fullName evidence="1">EcsC protein family protein</fullName>
    </submittedName>
</protein>
<name>A0A0P1IN51_9RHOB</name>
<evidence type="ECO:0000313" key="2">
    <source>
        <dbReference type="Proteomes" id="UP000051184"/>
    </source>
</evidence>
<dbReference type="PANTHER" id="PTHR41260:SF1">
    <property type="entry name" value="PROTEIN ECSC"/>
    <property type="match status" value="1"/>
</dbReference>
<dbReference type="EMBL" id="CYUE01000006">
    <property type="protein sequence ID" value="CUK25060.1"/>
    <property type="molecule type" value="Genomic_DNA"/>
</dbReference>
<accession>A0A0P1IN51</accession>
<proteinExistence type="predicted"/>
<dbReference type="OrthoDB" id="7569638at2"/>
<evidence type="ECO:0000313" key="1">
    <source>
        <dbReference type="EMBL" id="CUK25060.1"/>
    </source>
</evidence>
<dbReference type="PANTHER" id="PTHR41260">
    <property type="entry name" value="PROTEIN ECSC"/>
    <property type="match status" value="1"/>
</dbReference>
<dbReference type="AlphaFoldDB" id="A0A0P1IN51"/>
<dbReference type="InterPro" id="IPR024787">
    <property type="entry name" value="EcsC"/>
</dbReference>
<dbReference type="Pfam" id="PF12787">
    <property type="entry name" value="EcsC"/>
    <property type="match status" value="1"/>
</dbReference>
<dbReference type="STRING" id="1715691.TA5113_02500"/>
<dbReference type="Proteomes" id="UP000051184">
    <property type="component" value="Unassembled WGS sequence"/>
</dbReference>
<reference evidence="2" key="1">
    <citation type="submission" date="2015-09" db="EMBL/GenBank/DDBJ databases">
        <authorList>
            <person name="Rodrigo-Torres Lidia"/>
            <person name="Arahal R.David."/>
        </authorList>
    </citation>
    <scope>NUCLEOTIDE SEQUENCE [LARGE SCALE GENOMIC DNA]</scope>
    <source>
        <strain evidence="2">CECT 5114</strain>
    </source>
</reference>
<keyword evidence="2" id="KW-1185">Reference proteome</keyword>
<organism evidence="1 2">
    <name type="scientific">Cognatishimia activa</name>
    <dbReference type="NCBI Taxonomy" id="1715691"/>
    <lineage>
        <taxon>Bacteria</taxon>
        <taxon>Pseudomonadati</taxon>
        <taxon>Pseudomonadota</taxon>
        <taxon>Alphaproteobacteria</taxon>
        <taxon>Rhodobacterales</taxon>
        <taxon>Paracoccaceae</taxon>
        <taxon>Cognatishimia</taxon>
    </lineage>
</organism>